<evidence type="ECO:0000313" key="3">
    <source>
        <dbReference type="Proteomes" id="UP000183487"/>
    </source>
</evidence>
<evidence type="ECO:0000313" key="2">
    <source>
        <dbReference type="EMBL" id="SDQ45150.1"/>
    </source>
</evidence>
<dbReference type="Pfam" id="PF13663">
    <property type="entry name" value="DUF4148"/>
    <property type="match status" value="1"/>
</dbReference>
<evidence type="ECO:0008006" key="4">
    <source>
        <dbReference type="Google" id="ProtNLM"/>
    </source>
</evidence>
<dbReference type="RefSeq" id="WP_074763643.1">
    <property type="nucleotide sequence ID" value="NZ_FNKP01000001.1"/>
</dbReference>
<gene>
    <name evidence="2" type="ORF">SAMN05443245_1425</name>
</gene>
<reference evidence="3" key="1">
    <citation type="submission" date="2016-10" db="EMBL/GenBank/DDBJ databases">
        <authorList>
            <person name="Varghese N."/>
        </authorList>
    </citation>
    <scope>NUCLEOTIDE SEQUENCE [LARGE SCALE GENOMIC DNA]</scope>
    <source>
        <strain evidence="3">GAS106B</strain>
    </source>
</reference>
<accession>A0A1H1AZS6</accession>
<name>A0A1H1AZS6_9BURK</name>
<dbReference type="Proteomes" id="UP000183487">
    <property type="component" value="Unassembled WGS sequence"/>
</dbReference>
<protein>
    <recommendedName>
        <fullName evidence="4">DUF4148 domain-containing protein</fullName>
    </recommendedName>
</protein>
<dbReference type="OrthoDB" id="9133496at2"/>
<evidence type="ECO:0000256" key="1">
    <source>
        <dbReference type="SAM" id="SignalP"/>
    </source>
</evidence>
<feature type="signal peptide" evidence="1">
    <location>
        <begin position="1"/>
        <end position="21"/>
    </location>
</feature>
<feature type="chain" id="PRO_5010205218" description="DUF4148 domain-containing protein" evidence="1">
    <location>
        <begin position="22"/>
        <end position="92"/>
    </location>
</feature>
<sequence length="92" mass="9627">MKSLTLAIAFIGVTATASAFAQSTTAPAMQQNAAPSMQVAANTTPSVGATGTWVAPYGQPVVEKTRAQVYRELVHAEKDGQLAYLNSTVYAH</sequence>
<proteinExistence type="predicted"/>
<dbReference type="InterPro" id="IPR025421">
    <property type="entry name" value="DUF4148"/>
</dbReference>
<organism evidence="2 3">
    <name type="scientific">Paraburkholderia fungorum</name>
    <dbReference type="NCBI Taxonomy" id="134537"/>
    <lineage>
        <taxon>Bacteria</taxon>
        <taxon>Pseudomonadati</taxon>
        <taxon>Pseudomonadota</taxon>
        <taxon>Betaproteobacteria</taxon>
        <taxon>Burkholderiales</taxon>
        <taxon>Burkholderiaceae</taxon>
        <taxon>Paraburkholderia</taxon>
    </lineage>
</organism>
<dbReference type="AlphaFoldDB" id="A0A1H1AZS6"/>
<dbReference type="EMBL" id="FNKP01000001">
    <property type="protein sequence ID" value="SDQ45150.1"/>
    <property type="molecule type" value="Genomic_DNA"/>
</dbReference>
<keyword evidence="1" id="KW-0732">Signal</keyword>
<keyword evidence="3" id="KW-1185">Reference proteome</keyword>